<reference evidence="13 14" key="1">
    <citation type="submission" date="2020-11" db="EMBL/GenBank/DDBJ databases">
        <title>Fusibacter basophilias sp. nov.</title>
        <authorList>
            <person name="Qiu D."/>
        </authorList>
    </citation>
    <scope>NUCLEOTIDE SEQUENCE [LARGE SCALE GENOMIC DNA]</scope>
    <source>
        <strain evidence="13 14">Q10-2</strain>
    </source>
</reference>
<evidence type="ECO:0000256" key="5">
    <source>
        <dbReference type="ARBA" id="ARBA00012135"/>
    </source>
</evidence>
<sequence>MEKPKLLIIAGSDPTSGAGIQSDCLTAFSLGVYPMTVTTSVTSQNDLGVIDRFDLPSEVIASQLEGLLSRFRFDAIKIGMIGSVTSLNTIVECLTQYKHSHPFILLDPVLKASNAASLSEQALGKAIRQNLMPLLSLITPNLDEYEALFDIVPSEDQKNRRSQDYLSKQTLPSFENYNCAILLKGGHFTDEATDFLIKSQNDRPLKFSGSRIEAPFSHGTGCTLSTAICAYILRGESLEEAIRKAKAYLLSGLTNPVHLGDNYGAINKWR</sequence>
<name>A0ABR9ZRU7_9FIRM</name>
<dbReference type="Proteomes" id="UP000614200">
    <property type="component" value="Unassembled WGS sequence"/>
</dbReference>
<dbReference type="CDD" id="cd01169">
    <property type="entry name" value="HMPP_kinase"/>
    <property type="match status" value="1"/>
</dbReference>
<dbReference type="PANTHER" id="PTHR20858">
    <property type="entry name" value="PHOSPHOMETHYLPYRIMIDINE KINASE"/>
    <property type="match status" value="1"/>
</dbReference>
<dbReference type="Pfam" id="PF08543">
    <property type="entry name" value="Phos_pyr_kin"/>
    <property type="match status" value="1"/>
</dbReference>
<keyword evidence="8" id="KW-0784">Thiamine biosynthesis</keyword>
<evidence type="ECO:0000256" key="6">
    <source>
        <dbReference type="ARBA" id="ARBA00012963"/>
    </source>
</evidence>
<comment type="catalytic activity">
    <reaction evidence="2">
        <text>4-amino-2-methyl-5-(phosphooxymethyl)pyrimidine + ATP = 4-amino-2-methyl-5-(diphosphooxymethyl)pyrimidine + ADP</text>
        <dbReference type="Rhea" id="RHEA:19893"/>
        <dbReference type="ChEBI" id="CHEBI:30616"/>
        <dbReference type="ChEBI" id="CHEBI:57841"/>
        <dbReference type="ChEBI" id="CHEBI:58354"/>
        <dbReference type="ChEBI" id="CHEBI:456216"/>
        <dbReference type="EC" id="2.7.4.7"/>
    </reaction>
</comment>
<organism evidence="13 14">
    <name type="scientific">Fusibacter ferrireducens</name>
    <dbReference type="NCBI Taxonomy" id="2785058"/>
    <lineage>
        <taxon>Bacteria</taxon>
        <taxon>Bacillati</taxon>
        <taxon>Bacillota</taxon>
        <taxon>Clostridia</taxon>
        <taxon>Eubacteriales</taxon>
        <taxon>Eubacteriales Family XII. Incertae Sedis</taxon>
        <taxon>Fusibacter</taxon>
    </lineage>
</organism>
<protein>
    <recommendedName>
        <fullName evidence="7">Hydroxymethylpyrimidine/phosphomethylpyrimidine kinase</fullName>
        <ecNumber evidence="5">2.7.1.49</ecNumber>
        <ecNumber evidence="6">2.7.4.7</ecNumber>
    </recommendedName>
    <alternativeName>
        <fullName evidence="10">Hydroxymethylpyrimidine kinase</fullName>
    </alternativeName>
    <alternativeName>
        <fullName evidence="11">Hydroxymethylpyrimidine phosphate kinase</fullName>
    </alternativeName>
</protein>
<evidence type="ECO:0000256" key="8">
    <source>
        <dbReference type="ARBA" id="ARBA00022977"/>
    </source>
</evidence>
<evidence type="ECO:0000256" key="2">
    <source>
        <dbReference type="ARBA" id="ARBA00000565"/>
    </source>
</evidence>
<evidence type="ECO:0000256" key="1">
    <source>
        <dbReference type="ARBA" id="ARBA00000151"/>
    </source>
</evidence>
<dbReference type="SUPFAM" id="SSF53613">
    <property type="entry name" value="Ribokinase-like"/>
    <property type="match status" value="1"/>
</dbReference>
<evidence type="ECO:0000256" key="4">
    <source>
        <dbReference type="ARBA" id="ARBA00009879"/>
    </source>
</evidence>
<dbReference type="EMBL" id="JADKNH010000004">
    <property type="protein sequence ID" value="MBF4693176.1"/>
    <property type="molecule type" value="Genomic_DNA"/>
</dbReference>
<dbReference type="InterPro" id="IPR004399">
    <property type="entry name" value="HMP/HMP-P_kinase_dom"/>
</dbReference>
<dbReference type="InterPro" id="IPR029056">
    <property type="entry name" value="Ribokinase-like"/>
</dbReference>
<comment type="catalytic activity">
    <reaction evidence="1">
        <text>4-amino-5-hydroxymethyl-2-methylpyrimidine + ATP = 4-amino-2-methyl-5-(phosphooxymethyl)pyrimidine + ADP + H(+)</text>
        <dbReference type="Rhea" id="RHEA:23096"/>
        <dbReference type="ChEBI" id="CHEBI:15378"/>
        <dbReference type="ChEBI" id="CHEBI:16892"/>
        <dbReference type="ChEBI" id="CHEBI:30616"/>
        <dbReference type="ChEBI" id="CHEBI:58354"/>
        <dbReference type="ChEBI" id="CHEBI:456216"/>
        <dbReference type="EC" id="2.7.1.49"/>
    </reaction>
</comment>
<feature type="domain" description="Pyridoxamine kinase/Phosphomethylpyrimidine kinase" evidence="12">
    <location>
        <begin position="13"/>
        <end position="266"/>
    </location>
</feature>
<comment type="pathway">
    <text evidence="9">Cofactor biosynthesis; thiamine diphosphate biosynthesis; 4-amino-2-methyl-5-diphosphomethylpyrimidine from 5-amino-1-(5-phospho-D-ribosyl)imidazole: step 2/3.</text>
</comment>
<keyword evidence="13" id="KW-0808">Transferase</keyword>
<evidence type="ECO:0000256" key="9">
    <source>
        <dbReference type="ARBA" id="ARBA00037917"/>
    </source>
</evidence>
<dbReference type="GO" id="GO:0016301">
    <property type="term" value="F:kinase activity"/>
    <property type="evidence" value="ECO:0007669"/>
    <property type="project" value="UniProtKB-KW"/>
</dbReference>
<gene>
    <name evidence="13" type="ORF">ISU02_08590</name>
</gene>
<comment type="pathway">
    <text evidence="3">Cofactor biosynthesis; thiamine diphosphate biosynthesis; 4-amino-2-methyl-5-diphosphomethylpyrimidine from 5-amino-1-(5-phospho-D-ribosyl)imidazole: step 3/3.</text>
</comment>
<evidence type="ECO:0000259" key="12">
    <source>
        <dbReference type="Pfam" id="PF08543"/>
    </source>
</evidence>
<keyword evidence="13" id="KW-0418">Kinase</keyword>
<dbReference type="Gene3D" id="3.40.1190.20">
    <property type="match status" value="1"/>
</dbReference>
<dbReference type="InterPro" id="IPR013749">
    <property type="entry name" value="PM/HMP-P_kinase-1"/>
</dbReference>
<dbReference type="EC" id="2.7.4.7" evidence="6"/>
<evidence type="ECO:0000256" key="10">
    <source>
        <dbReference type="ARBA" id="ARBA00042102"/>
    </source>
</evidence>
<evidence type="ECO:0000256" key="3">
    <source>
        <dbReference type="ARBA" id="ARBA00004769"/>
    </source>
</evidence>
<evidence type="ECO:0000256" key="11">
    <source>
        <dbReference type="ARBA" id="ARBA00043176"/>
    </source>
</evidence>
<dbReference type="RefSeq" id="WP_194701403.1">
    <property type="nucleotide sequence ID" value="NZ_JADKNH010000004.1"/>
</dbReference>
<comment type="similarity">
    <text evidence="4">Belongs to the ThiD family.</text>
</comment>
<evidence type="ECO:0000256" key="7">
    <source>
        <dbReference type="ARBA" id="ARBA00019161"/>
    </source>
</evidence>
<evidence type="ECO:0000313" key="14">
    <source>
        <dbReference type="Proteomes" id="UP000614200"/>
    </source>
</evidence>
<proteinExistence type="inferred from homology"/>
<keyword evidence="14" id="KW-1185">Reference proteome</keyword>
<evidence type="ECO:0000313" key="13">
    <source>
        <dbReference type="EMBL" id="MBF4693176.1"/>
    </source>
</evidence>
<comment type="caution">
    <text evidence="13">The sequence shown here is derived from an EMBL/GenBank/DDBJ whole genome shotgun (WGS) entry which is preliminary data.</text>
</comment>
<dbReference type="EC" id="2.7.1.49" evidence="5"/>
<accession>A0ABR9ZRU7</accession>
<dbReference type="PANTHER" id="PTHR20858:SF17">
    <property type="entry name" value="HYDROXYMETHYLPYRIMIDINE_PHOSPHOMETHYLPYRIMIDINE KINASE THI20-RELATED"/>
    <property type="match status" value="1"/>
</dbReference>